<evidence type="ECO:0000256" key="1">
    <source>
        <dbReference type="ARBA" id="ARBA00022801"/>
    </source>
</evidence>
<evidence type="ECO:0000313" key="4">
    <source>
        <dbReference type="Proteomes" id="UP000249056"/>
    </source>
</evidence>
<dbReference type="EMBL" id="QKRW01000017">
    <property type="protein sequence ID" value="RAL63809.1"/>
    <property type="molecule type" value="Genomic_DNA"/>
</dbReference>
<dbReference type="InterPro" id="IPR051540">
    <property type="entry name" value="S-2-haloacid_dehalogenase"/>
</dbReference>
<dbReference type="Gene3D" id="3.40.50.1000">
    <property type="entry name" value="HAD superfamily/HAD-like"/>
    <property type="match status" value="2"/>
</dbReference>
<dbReference type="SUPFAM" id="SSF56784">
    <property type="entry name" value="HAD-like"/>
    <property type="match status" value="1"/>
</dbReference>
<dbReference type="InterPro" id="IPR023214">
    <property type="entry name" value="HAD_sf"/>
</dbReference>
<reference evidence="3 4" key="1">
    <citation type="submission" date="2018-06" db="EMBL/GenBank/DDBJ databases">
        <title>Genome Sequence of the Brown Rot Fungal Pathogen Monilinia fructigena.</title>
        <authorList>
            <person name="Landi L."/>
            <person name="De Miccolis Angelini R.M."/>
            <person name="Pollastro S."/>
            <person name="Abate D."/>
            <person name="Faretra F."/>
            <person name="Romanazzi G."/>
        </authorList>
    </citation>
    <scope>NUCLEOTIDE SEQUENCE [LARGE SCALE GENOMIC DNA]</scope>
    <source>
        <strain evidence="3 4">Mfrg269</strain>
    </source>
</reference>
<sequence>MAGKVNPNAPRKLTDFKLLSFDVYSTLIDEKGGLFTHLHPLLSRLADPQKFQYLNNAPSPSKIPSPRTPIAKREAPSFLPRNPTSRLSLLRPRDIRPPWQPDDNPQSRSRSPAPFPRVFPHEISILGTIKNNMDIGWDAIYTAQTIGSYKPDLRNFEYLVKHAEDDLGVQKEEILHTAQSLRADHVPVKKMNMNGVWIDRDDEGQDYEKLKGRSSACMEV</sequence>
<evidence type="ECO:0000256" key="2">
    <source>
        <dbReference type="SAM" id="MobiDB-lite"/>
    </source>
</evidence>
<dbReference type="GO" id="GO:0016787">
    <property type="term" value="F:hydrolase activity"/>
    <property type="evidence" value="ECO:0007669"/>
    <property type="project" value="UniProtKB-KW"/>
</dbReference>
<dbReference type="PANTHER" id="PTHR43316">
    <property type="entry name" value="HYDROLASE, HALOACID DELAHOGENASE-RELATED"/>
    <property type="match status" value="1"/>
</dbReference>
<dbReference type="Proteomes" id="UP000249056">
    <property type="component" value="Unassembled WGS sequence"/>
</dbReference>
<keyword evidence="4" id="KW-1185">Reference proteome</keyword>
<accession>A0A395IZN4</accession>
<dbReference type="InterPro" id="IPR036412">
    <property type="entry name" value="HAD-like_sf"/>
</dbReference>
<comment type="caution">
    <text evidence="3">The sequence shown here is derived from an EMBL/GenBank/DDBJ whole genome shotgun (WGS) entry which is preliminary data.</text>
</comment>
<organism evidence="3 4">
    <name type="scientific">Monilinia fructigena</name>
    <dbReference type="NCBI Taxonomy" id="38457"/>
    <lineage>
        <taxon>Eukaryota</taxon>
        <taxon>Fungi</taxon>
        <taxon>Dikarya</taxon>
        <taxon>Ascomycota</taxon>
        <taxon>Pezizomycotina</taxon>
        <taxon>Leotiomycetes</taxon>
        <taxon>Helotiales</taxon>
        <taxon>Sclerotiniaceae</taxon>
        <taxon>Monilinia</taxon>
    </lineage>
</organism>
<dbReference type="OrthoDB" id="444127at2759"/>
<name>A0A395IZN4_9HELO</name>
<proteinExistence type="predicted"/>
<evidence type="ECO:0000313" key="3">
    <source>
        <dbReference type="EMBL" id="RAL63809.1"/>
    </source>
</evidence>
<dbReference type="PANTHER" id="PTHR43316:SF9">
    <property type="entry name" value="ACID DEHALOGENASE, PUTATIVE (AFU_ORTHOLOGUE AFUA_6G14460)-RELATED"/>
    <property type="match status" value="1"/>
</dbReference>
<keyword evidence="1" id="KW-0378">Hydrolase</keyword>
<dbReference type="AlphaFoldDB" id="A0A395IZN4"/>
<evidence type="ECO:0008006" key="5">
    <source>
        <dbReference type="Google" id="ProtNLM"/>
    </source>
</evidence>
<gene>
    <name evidence="3" type="ORF">DID88_003452</name>
</gene>
<feature type="region of interest" description="Disordered" evidence="2">
    <location>
        <begin position="53"/>
        <end position="116"/>
    </location>
</feature>
<dbReference type="Gene3D" id="1.10.150.750">
    <property type="match status" value="1"/>
</dbReference>
<protein>
    <recommendedName>
        <fullName evidence="5">Haloacid dehalogenase</fullName>
    </recommendedName>
</protein>